<evidence type="ECO:0000259" key="8">
    <source>
        <dbReference type="PROSITE" id="PS51913"/>
    </source>
</evidence>
<keyword evidence="2" id="KW-0240">DNA-directed RNA polymerase</keyword>
<evidence type="ECO:0000313" key="9">
    <source>
        <dbReference type="EMBL" id="ATZ18475.1"/>
    </source>
</evidence>
<feature type="compositionally biased region" description="Acidic residues" evidence="7">
    <location>
        <begin position="97"/>
        <end position="131"/>
    </location>
</feature>
<keyword evidence="5" id="KW-0804">Transcription</keyword>
<evidence type="ECO:0000256" key="3">
    <source>
        <dbReference type="ARBA" id="ARBA00022679"/>
    </source>
</evidence>
<dbReference type="GO" id="GO:0006351">
    <property type="term" value="P:DNA-templated transcription"/>
    <property type="evidence" value="ECO:0007669"/>
    <property type="project" value="InterPro"/>
</dbReference>
<evidence type="ECO:0000256" key="6">
    <source>
        <dbReference type="ARBA" id="ARBA00031937"/>
    </source>
</evidence>
<protein>
    <recommendedName>
        <fullName evidence="6">RNAP delta factor</fullName>
    </recommendedName>
</protein>
<keyword evidence="10" id="KW-1185">Reference proteome</keyword>
<gene>
    <name evidence="9" type="primary">rpoE</name>
    <name evidence="9" type="ORF">ESOMN_v1c00900</name>
</gene>
<dbReference type="InterPro" id="IPR029757">
    <property type="entry name" value="RpoE"/>
</dbReference>
<evidence type="ECO:0000256" key="1">
    <source>
        <dbReference type="ARBA" id="ARBA00009828"/>
    </source>
</evidence>
<reference evidence="9 10" key="1">
    <citation type="submission" date="2017-11" db="EMBL/GenBank/DDBJ databases">
        <title>Genome sequence of Entomoplasma somnilux PYAN-1 (ATCC 49194).</title>
        <authorList>
            <person name="Lo W.-S."/>
            <person name="Gasparich G.E."/>
            <person name="Kuo C.-H."/>
        </authorList>
    </citation>
    <scope>NUCLEOTIDE SEQUENCE [LARGE SCALE GENOMIC DNA]</scope>
    <source>
        <strain evidence="9 10">PYAN-1</strain>
    </source>
</reference>
<dbReference type="NCBIfam" id="TIGR04567">
    <property type="entry name" value="RNAP_delt_lowGC"/>
    <property type="match status" value="1"/>
</dbReference>
<comment type="similarity">
    <text evidence="1">Belongs to the RpoE family.</text>
</comment>
<dbReference type="GO" id="GO:0006355">
    <property type="term" value="P:regulation of DNA-templated transcription"/>
    <property type="evidence" value="ECO:0007669"/>
    <property type="project" value="InterPro"/>
</dbReference>
<evidence type="ECO:0000256" key="4">
    <source>
        <dbReference type="ARBA" id="ARBA00022695"/>
    </source>
</evidence>
<dbReference type="AlphaFoldDB" id="A0A2K8NXA4"/>
<dbReference type="KEGG" id="esx:ESOMN_v1c00900"/>
<evidence type="ECO:0000313" key="10">
    <source>
        <dbReference type="Proteomes" id="UP000232230"/>
    </source>
</evidence>
<dbReference type="InterPro" id="IPR038087">
    <property type="entry name" value="RNAP_delta_N_dom_sf"/>
</dbReference>
<sequence length="140" mass="16143">MAKLSNINAAYEFLKAKKNKAKFEDISKAVLKQNKIESNQKDTALASLYSSLVLDNRFSLTPDGSWALKGNLKFEDVKKQYANLIFEPVKKKVEVEEIEESEEEITDIIEEDLENDDEEIEEDEEDEEIEEISDKFSDDN</sequence>
<feature type="region of interest" description="Disordered" evidence="7">
    <location>
        <begin position="97"/>
        <end position="140"/>
    </location>
</feature>
<accession>A0A2K8NXA4</accession>
<evidence type="ECO:0000256" key="2">
    <source>
        <dbReference type="ARBA" id="ARBA00022478"/>
    </source>
</evidence>
<dbReference type="PROSITE" id="PS51913">
    <property type="entry name" value="HTH_HARE"/>
    <property type="match status" value="1"/>
</dbReference>
<dbReference type="Gene3D" id="1.10.10.1250">
    <property type="entry name" value="RNA polymerase, subunit delta, N-terminal domain"/>
    <property type="match status" value="1"/>
</dbReference>
<evidence type="ECO:0000256" key="5">
    <source>
        <dbReference type="ARBA" id="ARBA00023163"/>
    </source>
</evidence>
<dbReference type="GO" id="GO:0016779">
    <property type="term" value="F:nucleotidyltransferase activity"/>
    <property type="evidence" value="ECO:0007669"/>
    <property type="project" value="UniProtKB-KW"/>
</dbReference>
<keyword evidence="4" id="KW-0548">Nucleotidyltransferase</keyword>
<dbReference type="InterPro" id="IPR007759">
    <property type="entry name" value="Asxl_HARE-HTH"/>
</dbReference>
<name>A0A2K8NXA4_9MOLU</name>
<proteinExistence type="inferred from homology"/>
<evidence type="ECO:0000256" key="7">
    <source>
        <dbReference type="SAM" id="MobiDB-lite"/>
    </source>
</evidence>
<dbReference type="EMBL" id="CP024965">
    <property type="protein sequence ID" value="ATZ18475.1"/>
    <property type="molecule type" value="Genomic_DNA"/>
</dbReference>
<dbReference type="RefSeq" id="WP_024863839.1">
    <property type="nucleotide sequence ID" value="NZ_CP024965.1"/>
</dbReference>
<feature type="domain" description="HTH HARE-type" evidence="8">
    <location>
        <begin position="4"/>
        <end position="71"/>
    </location>
</feature>
<dbReference type="Proteomes" id="UP000232230">
    <property type="component" value="Chromosome"/>
</dbReference>
<keyword evidence="3" id="KW-0808">Transferase</keyword>
<organism evidence="9 10">
    <name type="scientific">Williamsoniiplasma somnilux</name>
    <dbReference type="NCBI Taxonomy" id="215578"/>
    <lineage>
        <taxon>Bacteria</taxon>
        <taxon>Bacillati</taxon>
        <taxon>Mycoplasmatota</taxon>
        <taxon>Mollicutes</taxon>
        <taxon>Entomoplasmatales</taxon>
        <taxon>Williamsoniiplasma</taxon>
    </lineage>
</organism>
<dbReference type="GO" id="GO:0000428">
    <property type="term" value="C:DNA-directed RNA polymerase complex"/>
    <property type="evidence" value="ECO:0007669"/>
    <property type="project" value="UniProtKB-KW"/>
</dbReference>